<evidence type="ECO:0000313" key="2">
    <source>
        <dbReference type="Proteomes" id="UP000237000"/>
    </source>
</evidence>
<protein>
    <submittedName>
        <fullName evidence="1">Uncharacterized protein</fullName>
    </submittedName>
</protein>
<sequence>MYSVVPNDNREELYSWILSGPNNRSGSFYGVLCEYKPIFGFAGKHLRFEIDFMFYSILILVERFWSSAILGGSLNNIITN</sequence>
<reference evidence="2" key="1">
    <citation type="submission" date="2016-06" db="EMBL/GenBank/DDBJ databases">
        <title>Parallel loss of symbiosis genes in relatives of nitrogen-fixing non-legume Parasponia.</title>
        <authorList>
            <person name="Van Velzen R."/>
            <person name="Holmer R."/>
            <person name="Bu F."/>
            <person name="Rutten L."/>
            <person name="Van Zeijl A."/>
            <person name="Liu W."/>
            <person name="Santuari L."/>
            <person name="Cao Q."/>
            <person name="Sharma T."/>
            <person name="Shen D."/>
            <person name="Roswanjaya Y."/>
            <person name="Wardhani T."/>
            <person name="Kalhor M.S."/>
            <person name="Jansen J."/>
            <person name="Van den Hoogen J."/>
            <person name="Gungor B."/>
            <person name="Hartog M."/>
            <person name="Hontelez J."/>
            <person name="Verver J."/>
            <person name="Yang W.-C."/>
            <person name="Schijlen E."/>
            <person name="Repin R."/>
            <person name="Schilthuizen M."/>
            <person name="Schranz E."/>
            <person name="Heidstra R."/>
            <person name="Miyata K."/>
            <person name="Fedorova E."/>
            <person name="Kohlen W."/>
            <person name="Bisseling T."/>
            <person name="Smit S."/>
            <person name="Geurts R."/>
        </authorList>
    </citation>
    <scope>NUCLEOTIDE SEQUENCE [LARGE SCALE GENOMIC DNA]</scope>
    <source>
        <strain evidence="2">cv. RG33-2</strain>
    </source>
</reference>
<comment type="caution">
    <text evidence="1">The sequence shown here is derived from an EMBL/GenBank/DDBJ whole genome shotgun (WGS) entry which is preliminary data.</text>
</comment>
<proteinExistence type="predicted"/>
<dbReference type="Proteomes" id="UP000237000">
    <property type="component" value="Unassembled WGS sequence"/>
</dbReference>
<keyword evidence="2" id="KW-1185">Reference proteome</keyword>
<gene>
    <name evidence="1" type="ORF">TorRG33x02_339260</name>
</gene>
<dbReference type="AlphaFoldDB" id="A0A2P5AWN3"/>
<organism evidence="1 2">
    <name type="scientific">Trema orientale</name>
    <name type="common">Charcoal tree</name>
    <name type="synonym">Celtis orientalis</name>
    <dbReference type="NCBI Taxonomy" id="63057"/>
    <lineage>
        <taxon>Eukaryota</taxon>
        <taxon>Viridiplantae</taxon>
        <taxon>Streptophyta</taxon>
        <taxon>Embryophyta</taxon>
        <taxon>Tracheophyta</taxon>
        <taxon>Spermatophyta</taxon>
        <taxon>Magnoliopsida</taxon>
        <taxon>eudicotyledons</taxon>
        <taxon>Gunneridae</taxon>
        <taxon>Pentapetalae</taxon>
        <taxon>rosids</taxon>
        <taxon>fabids</taxon>
        <taxon>Rosales</taxon>
        <taxon>Cannabaceae</taxon>
        <taxon>Trema</taxon>
    </lineage>
</organism>
<dbReference type="InParanoid" id="A0A2P5AWN3"/>
<name>A0A2P5AWN3_TREOI</name>
<dbReference type="EMBL" id="JXTC01000675">
    <property type="protein sequence ID" value="PON40970.1"/>
    <property type="molecule type" value="Genomic_DNA"/>
</dbReference>
<evidence type="ECO:0000313" key="1">
    <source>
        <dbReference type="EMBL" id="PON40970.1"/>
    </source>
</evidence>
<accession>A0A2P5AWN3</accession>